<dbReference type="InterPro" id="IPR002616">
    <property type="entry name" value="tRNA_ribo_trans-like"/>
</dbReference>
<dbReference type="GO" id="GO:0002099">
    <property type="term" value="P:tRNA wobble guanine modification"/>
    <property type="evidence" value="ECO:0007669"/>
    <property type="project" value="TreeGrafter"/>
</dbReference>
<dbReference type="Gene3D" id="3.20.20.105">
    <property type="entry name" value="Queuine tRNA-ribosyltransferase-like"/>
    <property type="match status" value="1"/>
</dbReference>
<dbReference type="NCBIfam" id="TIGR00449">
    <property type="entry name" value="tgt_general"/>
    <property type="match status" value="1"/>
</dbReference>
<dbReference type="PANTHER" id="PTHR46499:SF1">
    <property type="entry name" value="QUEUINE TRNA-RIBOSYLTRANSFERASE"/>
    <property type="match status" value="1"/>
</dbReference>
<dbReference type="EMBL" id="UINC01202113">
    <property type="protein sequence ID" value="SVE21763.1"/>
    <property type="molecule type" value="Genomic_DNA"/>
</dbReference>
<sequence>MFEIIKSDLAGRIGILHSNHGKIETPAYVPVIHPVKQAIPPKKIQDMGFDLLITNAYITMKRHGQDATKRG</sequence>
<evidence type="ECO:0000256" key="1">
    <source>
        <dbReference type="ARBA" id="ARBA00022694"/>
    </source>
</evidence>
<dbReference type="PANTHER" id="PTHR46499">
    <property type="entry name" value="QUEUINE TRNA-RIBOSYLTRANSFERASE"/>
    <property type="match status" value="1"/>
</dbReference>
<dbReference type="Pfam" id="PF01702">
    <property type="entry name" value="TGT"/>
    <property type="match status" value="1"/>
</dbReference>
<name>A0A383BPP0_9ZZZZ</name>
<dbReference type="GO" id="GO:0005737">
    <property type="term" value="C:cytoplasm"/>
    <property type="evidence" value="ECO:0007669"/>
    <property type="project" value="TreeGrafter"/>
</dbReference>
<proteinExistence type="predicted"/>
<dbReference type="InterPro" id="IPR036511">
    <property type="entry name" value="TGT-like_sf"/>
</dbReference>
<keyword evidence="1" id="KW-0819">tRNA processing</keyword>
<evidence type="ECO:0000259" key="2">
    <source>
        <dbReference type="Pfam" id="PF01702"/>
    </source>
</evidence>
<evidence type="ECO:0000313" key="3">
    <source>
        <dbReference type="EMBL" id="SVE21763.1"/>
    </source>
</evidence>
<feature type="non-terminal residue" evidence="3">
    <location>
        <position position="71"/>
    </location>
</feature>
<dbReference type="SUPFAM" id="SSF51713">
    <property type="entry name" value="tRNA-guanine transglycosylase"/>
    <property type="match status" value="1"/>
</dbReference>
<organism evidence="3">
    <name type="scientific">marine metagenome</name>
    <dbReference type="NCBI Taxonomy" id="408172"/>
    <lineage>
        <taxon>unclassified sequences</taxon>
        <taxon>metagenomes</taxon>
        <taxon>ecological metagenomes</taxon>
    </lineage>
</organism>
<reference evidence="3" key="1">
    <citation type="submission" date="2018-05" db="EMBL/GenBank/DDBJ databases">
        <authorList>
            <person name="Lanie J.A."/>
            <person name="Ng W.-L."/>
            <person name="Kazmierczak K.M."/>
            <person name="Andrzejewski T.M."/>
            <person name="Davidsen T.M."/>
            <person name="Wayne K.J."/>
            <person name="Tettelin H."/>
            <person name="Glass J.I."/>
            <person name="Rusch D."/>
            <person name="Podicherti R."/>
            <person name="Tsui H.-C.T."/>
            <person name="Winkler M.E."/>
        </authorList>
    </citation>
    <scope>NUCLEOTIDE SEQUENCE</scope>
</reference>
<dbReference type="InterPro" id="IPR050076">
    <property type="entry name" value="ArchSynthase1/Queuine_TRR"/>
</dbReference>
<gene>
    <name evidence="3" type="ORF">METZ01_LOCUS474617</name>
</gene>
<accession>A0A383BPP0</accession>
<feature type="domain" description="tRNA-guanine(15) transglycosylase-like" evidence="2">
    <location>
        <begin position="10"/>
        <end position="69"/>
    </location>
</feature>
<dbReference type="AlphaFoldDB" id="A0A383BPP0"/>
<protein>
    <recommendedName>
        <fullName evidence="2">tRNA-guanine(15) transglycosylase-like domain-containing protein</fullName>
    </recommendedName>
</protein>